<evidence type="ECO:0000313" key="2">
    <source>
        <dbReference type="Proteomes" id="UP000780345"/>
    </source>
</evidence>
<name>A0A930DE29_NEISI</name>
<organism evidence="1 2">
    <name type="scientific">Neisseria sicca</name>
    <dbReference type="NCBI Taxonomy" id="490"/>
    <lineage>
        <taxon>Bacteria</taxon>
        <taxon>Pseudomonadati</taxon>
        <taxon>Pseudomonadota</taxon>
        <taxon>Betaproteobacteria</taxon>
        <taxon>Neisseriales</taxon>
        <taxon>Neisseriaceae</taxon>
        <taxon>Neisseria</taxon>
    </lineage>
</organism>
<reference evidence="1" key="1">
    <citation type="submission" date="2020-04" db="EMBL/GenBank/DDBJ databases">
        <title>Deep metagenomics examines the oral microbiome during advanced dental caries in children, revealing novel taxa and co-occurrences with host molecules.</title>
        <authorList>
            <person name="Baker J.L."/>
            <person name="Morton J.T."/>
            <person name="Dinis M."/>
            <person name="Alvarez R."/>
            <person name="Tran N.C."/>
            <person name="Knight R."/>
            <person name="Edlund A."/>
        </authorList>
    </citation>
    <scope>NUCLEOTIDE SEQUENCE</scope>
    <source>
        <strain evidence="1">JCVI_32_bin.62</strain>
    </source>
</reference>
<protein>
    <recommendedName>
        <fullName evidence="3">H-type lectin domain-containing protein</fullName>
    </recommendedName>
</protein>
<sequence>MTLVERFKLFVDAVAAQFKAQEAEIIALKTAANGGKKEYREVYVPRGSIKFHEGNNNNRLITIPFDRPFSERPFVNVVLDITDSAPRGMYVANITTNGFDIATNYAPSMQGLWYQAWIVDK</sequence>
<dbReference type="InterPro" id="IPR037221">
    <property type="entry name" value="H-type_lectin_dom_sf"/>
</dbReference>
<comment type="caution">
    <text evidence="1">The sequence shown here is derived from an EMBL/GenBank/DDBJ whole genome shotgun (WGS) entry which is preliminary data.</text>
</comment>
<dbReference type="SUPFAM" id="SSF141086">
    <property type="entry name" value="Agglutinin HPA-like"/>
    <property type="match status" value="1"/>
</dbReference>
<dbReference type="EMBL" id="JABZQQ010000001">
    <property type="protein sequence ID" value="MBF1264151.1"/>
    <property type="molecule type" value="Genomic_DNA"/>
</dbReference>
<dbReference type="Proteomes" id="UP000780345">
    <property type="component" value="Unassembled WGS sequence"/>
</dbReference>
<dbReference type="AlphaFoldDB" id="A0A930DE29"/>
<evidence type="ECO:0000313" key="1">
    <source>
        <dbReference type="EMBL" id="MBF1264151.1"/>
    </source>
</evidence>
<accession>A0A930DE29</accession>
<proteinExistence type="predicted"/>
<evidence type="ECO:0008006" key="3">
    <source>
        <dbReference type="Google" id="ProtNLM"/>
    </source>
</evidence>
<gene>
    <name evidence="1" type="ORF">HXM80_00290</name>
</gene>